<reference evidence="3" key="1">
    <citation type="submission" date="2020-03" db="EMBL/GenBank/DDBJ databases">
        <title>A high-quality chromosome-level genome assembly of a woody plant with both climbing and erect habits, Rhamnella rubrinervis.</title>
        <authorList>
            <person name="Lu Z."/>
            <person name="Yang Y."/>
            <person name="Zhu X."/>
            <person name="Sun Y."/>
        </authorList>
    </citation>
    <scope>NUCLEOTIDE SEQUENCE</scope>
    <source>
        <strain evidence="3">BYM</strain>
        <tissue evidence="3">Leaf</tissue>
    </source>
</reference>
<evidence type="ECO:0000256" key="1">
    <source>
        <dbReference type="SAM" id="MobiDB-lite"/>
    </source>
</evidence>
<dbReference type="OrthoDB" id="1734141at2759"/>
<feature type="signal peptide" evidence="2">
    <location>
        <begin position="1"/>
        <end position="22"/>
    </location>
</feature>
<comment type="caution">
    <text evidence="3">The sequence shown here is derived from an EMBL/GenBank/DDBJ whole genome shotgun (WGS) entry which is preliminary data.</text>
</comment>
<evidence type="ECO:0000256" key="2">
    <source>
        <dbReference type="SAM" id="SignalP"/>
    </source>
</evidence>
<accession>A0A8K0GS99</accession>
<evidence type="ECO:0000313" key="3">
    <source>
        <dbReference type="EMBL" id="KAF3435596.1"/>
    </source>
</evidence>
<feature type="region of interest" description="Disordered" evidence="1">
    <location>
        <begin position="222"/>
        <end position="252"/>
    </location>
</feature>
<sequence>MKSPYAILVLLSFLLFPSTMESRNEPGAYWRSVMKDQPMPEAIHKLIPSNSAPKHSNDKTNCHDDVKTTKSSIKNFDDKSDAPIIYLDGRAAPDATIIYRDDRAAPDATIIYRDEQAAPDATIIYRDDKAAPDATIIYRDDKAAPDATIIYRNEQAAPDATIIYRNDRAAPDTTIIYRDDKAEPDATIIYRDDKVTPTTVVYHDDVKTAKSYNKDFDATPHVVATHHGDAGPNDQGKKPSAAPRPTISVHNA</sequence>
<dbReference type="Pfam" id="PF10950">
    <property type="entry name" value="Organ_specific"/>
    <property type="match status" value="1"/>
</dbReference>
<dbReference type="PANTHER" id="PTHR33731">
    <property type="entry name" value="PROTEIN, PUTATIVE-RELATED"/>
    <property type="match status" value="1"/>
</dbReference>
<evidence type="ECO:0000313" key="4">
    <source>
        <dbReference type="Proteomes" id="UP000796880"/>
    </source>
</evidence>
<gene>
    <name evidence="3" type="ORF">FNV43_RR22687</name>
</gene>
<proteinExistence type="predicted"/>
<protein>
    <submittedName>
        <fullName evidence="3">Uncharacterized protein</fullName>
    </submittedName>
</protein>
<organism evidence="3 4">
    <name type="scientific">Rhamnella rubrinervis</name>
    <dbReference type="NCBI Taxonomy" id="2594499"/>
    <lineage>
        <taxon>Eukaryota</taxon>
        <taxon>Viridiplantae</taxon>
        <taxon>Streptophyta</taxon>
        <taxon>Embryophyta</taxon>
        <taxon>Tracheophyta</taxon>
        <taxon>Spermatophyta</taxon>
        <taxon>Magnoliopsida</taxon>
        <taxon>eudicotyledons</taxon>
        <taxon>Gunneridae</taxon>
        <taxon>Pentapetalae</taxon>
        <taxon>rosids</taxon>
        <taxon>fabids</taxon>
        <taxon>Rosales</taxon>
        <taxon>Rhamnaceae</taxon>
        <taxon>rhamnoid group</taxon>
        <taxon>Rhamneae</taxon>
        <taxon>Rhamnella</taxon>
    </lineage>
</organism>
<keyword evidence="4" id="KW-1185">Reference proteome</keyword>
<dbReference type="PANTHER" id="PTHR33731:SF2">
    <property type="entry name" value="ORGAN-SPECIFIC PROTEIN S2-LIKE"/>
    <property type="match status" value="1"/>
</dbReference>
<keyword evidence="2" id="KW-0732">Signal</keyword>
<dbReference type="Proteomes" id="UP000796880">
    <property type="component" value="Unassembled WGS sequence"/>
</dbReference>
<feature type="chain" id="PRO_5035433632" evidence="2">
    <location>
        <begin position="23"/>
        <end position="252"/>
    </location>
</feature>
<dbReference type="InterPro" id="IPR024489">
    <property type="entry name" value="Organ_specific_prot"/>
</dbReference>
<dbReference type="EMBL" id="VOIH02000010">
    <property type="protein sequence ID" value="KAF3435596.1"/>
    <property type="molecule type" value="Genomic_DNA"/>
</dbReference>
<name>A0A8K0GS99_9ROSA</name>
<dbReference type="AlphaFoldDB" id="A0A8K0GS99"/>